<comment type="caution">
    <text evidence="1">The sequence shown here is derived from an EMBL/GenBank/DDBJ whole genome shotgun (WGS) entry which is preliminary data.</text>
</comment>
<dbReference type="RefSeq" id="WP_130253929.1">
    <property type="nucleotide sequence ID" value="NZ_PPSX01000008.1"/>
</dbReference>
<reference evidence="1 2" key="1">
    <citation type="submission" date="2018-01" db="EMBL/GenBank/DDBJ databases">
        <title>Co-occurrence of chitin degradation, pigmentation and bioactivity in marine Pseudoalteromonas.</title>
        <authorList>
            <person name="Paulsen S."/>
            <person name="Gram L."/>
            <person name="Machado H."/>
        </authorList>
    </citation>
    <scope>NUCLEOTIDE SEQUENCE [LARGE SCALE GENOMIC DNA]</scope>
    <source>
        <strain evidence="1 2">S3898</strain>
    </source>
</reference>
<organism evidence="1 2">
    <name type="scientific">Pseudoalteromonas phenolica</name>
    <dbReference type="NCBI Taxonomy" id="161398"/>
    <lineage>
        <taxon>Bacteria</taxon>
        <taxon>Pseudomonadati</taxon>
        <taxon>Pseudomonadota</taxon>
        <taxon>Gammaproteobacteria</taxon>
        <taxon>Alteromonadales</taxon>
        <taxon>Pseudoalteromonadaceae</taxon>
        <taxon>Pseudoalteromonas</taxon>
    </lineage>
</organism>
<dbReference type="Proteomes" id="UP000291338">
    <property type="component" value="Unassembled WGS sequence"/>
</dbReference>
<sequence length="240" mass="27674">MPQLIAEFHYDLDKLSSEHIDSSSSKFFLSHLNTLHRMGQKTDVFDPKVDFQLVITSIQLEEWLQDDLEEFKDNNPSHDECLKHIEEVAGVLLHELEGEEVIGILGVQKFHSSTLKGVQIRQAYIRKAFRKHRLMQEAYCYLVEKFGSVFSDNLQTPAAAAMWQNAFPRFGIVTAYDLENNEYLCDVSPSESLSKKLWSITPIDKSKKETYIRAKDNYNLGSVIDIENSKFHTVLKLETK</sequence>
<gene>
    <name evidence="1" type="ORF">C1E23_01765</name>
</gene>
<proteinExistence type="predicted"/>
<protein>
    <submittedName>
        <fullName evidence="1">Uncharacterized protein</fullName>
    </submittedName>
</protein>
<dbReference type="EMBL" id="PPSX01000008">
    <property type="protein sequence ID" value="RZQ54850.1"/>
    <property type="molecule type" value="Genomic_DNA"/>
</dbReference>
<dbReference type="AlphaFoldDB" id="A0A4Q7IS24"/>
<accession>A0A4Q7IS24</accession>
<evidence type="ECO:0000313" key="2">
    <source>
        <dbReference type="Proteomes" id="UP000291338"/>
    </source>
</evidence>
<evidence type="ECO:0000313" key="1">
    <source>
        <dbReference type="EMBL" id="RZQ54850.1"/>
    </source>
</evidence>
<name>A0A4Q7IS24_9GAMM</name>